<dbReference type="EMBL" id="AMCI01004775">
    <property type="protein sequence ID" value="EJW97412.1"/>
    <property type="molecule type" value="Genomic_DNA"/>
</dbReference>
<keyword evidence="1" id="KW-0812">Transmembrane</keyword>
<gene>
    <name evidence="2" type="ORF">EVA_14481</name>
</gene>
<evidence type="ECO:0000256" key="1">
    <source>
        <dbReference type="SAM" id="Phobius"/>
    </source>
</evidence>
<keyword evidence="1" id="KW-1133">Transmembrane helix</keyword>
<accession>J9G6J0</accession>
<reference evidence="2" key="1">
    <citation type="journal article" date="2012" name="PLoS ONE">
        <title>Gene sets for utilization of primary and secondary nutrition supplies in the distal gut of endangered iberian lynx.</title>
        <authorList>
            <person name="Alcaide M."/>
            <person name="Messina E."/>
            <person name="Richter M."/>
            <person name="Bargiela R."/>
            <person name="Peplies J."/>
            <person name="Huws S.A."/>
            <person name="Newbold C.J."/>
            <person name="Golyshin P.N."/>
            <person name="Simon M.A."/>
            <person name="Lopez G."/>
            <person name="Yakimov M.M."/>
            <person name="Ferrer M."/>
        </authorList>
    </citation>
    <scope>NUCLEOTIDE SEQUENCE</scope>
</reference>
<keyword evidence="1" id="KW-0472">Membrane</keyword>
<sequence length="126" mass="14287">MNPRAPAELQETAFPPSSVIVTIVLLKVEWMCAIPLAIFFLTRRFLTCCCFFAILCHLSFLFLLVCYCFSFTLTSTCVSLCALSTNRQTFTVTDTSVATDFHQTFDVQLNFTTKVTFDFNLINCFS</sequence>
<feature type="transmembrane region" description="Helical" evidence="1">
    <location>
        <begin position="48"/>
        <end position="73"/>
    </location>
</feature>
<dbReference type="AlphaFoldDB" id="J9G6J0"/>
<protein>
    <submittedName>
        <fullName evidence="2">Membrane protein</fullName>
    </submittedName>
</protein>
<evidence type="ECO:0000313" key="2">
    <source>
        <dbReference type="EMBL" id="EJW97412.1"/>
    </source>
</evidence>
<comment type="caution">
    <text evidence="2">The sequence shown here is derived from an EMBL/GenBank/DDBJ whole genome shotgun (WGS) entry which is preliminary data.</text>
</comment>
<name>J9G6J0_9ZZZZ</name>
<feature type="transmembrane region" description="Helical" evidence="1">
    <location>
        <begin position="20"/>
        <end position="41"/>
    </location>
</feature>
<proteinExistence type="predicted"/>
<organism evidence="2">
    <name type="scientific">gut metagenome</name>
    <dbReference type="NCBI Taxonomy" id="749906"/>
    <lineage>
        <taxon>unclassified sequences</taxon>
        <taxon>metagenomes</taxon>
        <taxon>organismal metagenomes</taxon>
    </lineage>
</organism>